<dbReference type="InterPro" id="IPR004796">
    <property type="entry name" value="PTS_IIC_cello"/>
</dbReference>
<feature type="transmembrane region" description="Helical" evidence="9">
    <location>
        <begin position="126"/>
        <end position="148"/>
    </location>
</feature>
<feature type="transmembrane region" description="Helical" evidence="9">
    <location>
        <begin position="96"/>
        <end position="114"/>
    </location>
</feature>
<feature type="transmembrane region" description="Helical" evidence="9">
    <location>
        <begin position="160"/>
        <end position="183"/>
    </location>
</feature>
<feature type="transmembrane region" description="Helical" evidence="9">
    <location>
        <begin position="378"/>
        <end position="397"/>
    </location>
</feature>
<evidence type="ECO:0000256" key="4">
    <source>
        <dbReference type="ARBA" id="ARBA00022597"/>
    </source>
</evidence>
<dbReference type="InterPro" id="IPR004501">
    <property type="entry name" value="PTS_EIIC_3"/>
</dbReference>
<evidence type="ECO:0000256" key="5">
    <source>
        <dbReference type="ARBA" id="ARBA00022692"/>
    </source>
</evidence>
<evidence type="ECO:0000256" key="3">
    <source>
        <dbReference type="ARBA" id="ARBA00022475"/>
    </source>
</evidence>
<keyword evidence="7 8" id="KW-0472">Membrane</keyword>
<dbReference type="GO" id="GO:0008982">
    <property type="term" value="F:protein-N(PI)-phosphohistidine-sugar phosphotransferase activity"/>
    <property type="evidence" value="ECO:0007669"/>
    <property type="project" value="UniProtKB-UniRule"/>
</dbReference>
<feature type="transmembrane region" description="Helical" evidence="9">
    <location>
        <begin position="31"/>
        <end position="51"/>
    </location>
</feature>
<sequence>MNKLFEFMNTKFAPIANKVSKNFIVSSIQDAIMTILPLILVSSIVTILSLINEIKPDLVNLGKMSDFSFGIVGIGVAFLIAYNIMEKSNLGDKKLLAGVTSLSLFLISIGPKITDTGTISFEQARFGATGLIMAMIVGIFVGVVMRLFSKFSFFKQDSGIPDFVIVWFDSLIPITLMLGFGLICTDYFNLDIYNVILSAFQPLSGIIQTFGGFVLINFIQAFLYSFGISPWILTPIAYPVYMQAIADNHALVAAGGEAVNIATNETVYGLFLIGGLGATLTLVLLMAFMAKSMRLKAIGRATLIPSLFNINEPVIFGAPIAFNPFFMVGMWINGLLLPALAYLSMYWGFVNIPSDSFMLWYLPYPLQSFFATGGDWKAIVACFIFMGVSLLVWFPLFKMYDAQQLKVEADTQD</sequence>
<feature type="transmembrane region" description="Helical" evidence="9">
    <location>
        <begin position="325"/>
        <end position="349"/>
    </location>
</feature>
<evidence type="ECO:0000313" key="11">
    <source>
        <dbReference type="EMBL" id="EUJ38016.1"/>
    </source>
</evidence>
<dbReference type="GO" id="GO:0009401">
    <property type="term" value="P:phosphoenolpyruvate-dependent sugar phosphotransferase system"/>
    <property type="evidence" value="ECO:0007669"/>
    <property type="project" value="InterPro"/>
</dbReference>
<comment type="function">
    <text evidence="8">The phosphoenolpyruvate-dependent sugar phosphotransferase system (PTS), a major carbohydrate active -transport system, catalyzes the phosphorylation of incoming sugar substrates concomitant with their translocation across the cell membrane.</text>
</comment>
<keyword evidence="2 8" id="KW-0813">Transport</keyword>
<dbReference type="AlphaFoldDB" id="W7CQM3"/>
<feature type="transmembrane region" description="Helical" evidence="9">
    <location>
        <begin position="195"/>
        <end position="215"/>
    </location>
</feature>
<dbReference type="InterPro" id="IPR051088">
    <property type="entry name" value="PTS_Sugar-EIIC/EIIB"/>
</dbReference>
<evidence type="ECO:0000313" key="12">
    <source>
        <dbReference type="Proteomes" id="UP000019243"/>
    </source>
</evidence>
<dbReference type="Proteomes" id="UP000019243">
    <property type="component" value="Unassembled WGS sequence"/>
</dbReference>
<keyword evidence="6 9" id="KW-1133">Transmembrane helix</keyword>
<comment type="caution">
    <text evidence="11">The sequence shown here is derived from an EMBL/GenBank/DDBJ whole genome shotgun (WGS) entry which is preliminary data.</text>
</comment>
<dbReference type="EMBL" id="AODH01000038">
    <property type="protein sequence ID" value="EUJ38016.1"/>
    <property type="molecule type" value="Genomic_DNA"/>
</dbReference>
<dbReference type="InterPro" id="IPR003352">
    <property type="entry name" value="PTS_EIIC"/>
</dbReference>
<feature type="transmembrane region" description="Helical" evidence="9">
    <location>
        <begin position="67"/>
        <end position="84"/>
    </location>
</feature>
<keyword evidence="3 8" id="KW-1003">Cell membrane</keyword>
<feature type="transmembrane region" description="Helical" evidence="9">
    <location>
        <begin position="222"/>
        <end position="241"/>
    </location>
</feature>
<keyword evidence="12" id="KW-1185">Reference proteome</keyword>
<dbReference type="OrthoDB" id="1641940at2"/>
<evidence type="ECO:0000256" key="9">
    <source>
        <dbReference type="SAM" id="Phobius"/>
    </source>
</evidence>
<dbReference type="PIRSF" id="PIRSF006351">
    <property type="entry name" value="PTS_EIIC-Cellobiose"/>
    <property type="match status" value="1"/>
</dbReference>
<protein>
    <recommendedName>
        <fullName evidence="8">Permease IIC component</fullName>
    </recommendedName>
</protein>
<gene>
    <name evidence="11" type="ORF">BCAMP_09165</name>
</gene>
<dbReference type="GO" id="GO:0005886">
    <property type="term" value="C:plasma membrane"/>
    <property type="evidence" value="ECO:0007669"/>
    <property type="project" value="UniProtKB-SubCell"/>
</dbReference>
<dbReference type="PATRIC" id="fig|1265861.3.peg.1797"/>
<dbReference type="PROSITE" id="PS51105">
    <property type="entry name" value="PTS_EIIC_TYPE_3"/>
    <property type="match status" value="1"/>
</dbReference>
<keyword evidence="4 8" id="KW-0762">Sugar transport</keyword>
<reference evidence="11 12" key="1">
    <citation type="submission" date="2012-12" db="EMBL/GenBank/DDBJ databases">
        <title>Novel taxa of Listeriaceae from agricultural environments in the United States.</title>
        <authorList>
            <person name="den Bakker H.C."/>
            <person name="Allred A."/>
            <person name="Warchocki S."/>
            <person name="Wright E.M."/>
            <person name="Burrell A."/>
            <person name="Nightingale K.K."/>
            <person name="Kephart D."/>
            <person name="Wiedmann M."/>
        </authorList>
    </citation>
    <scope>NUCLEOTIDE SEQUENCE [LARGE SCALE GENOMIC DNA]</scope>
    <source>
        <strain evidence="11 12">FSL F6-1037</strain>
    </source>
</reference>
<dbReference type="Pfam" id="PF02378">
    <property type="entry name" value="PTS_EIIC"/>
    <property type="match status" value="1"/>
</dbReference>
<evidence type="ECO:0000259" key="10">
    <source>
        <dbReference type="PROSITE" id="PS51105"/>
    </source>
</evidence>
<evidence type="ECO:0000256" key="2">
    <source>
        <dbReference type="ARBA" id="ARBA00022448"/>
    </source>
</evidence>
<dbReference type="PANTHER" id="PTHR33989:SF4">
    <property type="entry name" value="PTS SYSTEM N,N'-DIACETYLCHITOBIOSE-SPECIFIC EIIC COMPONENT"/>
    <property type="match status" value="1"/>
</dbReference>
<evidence type="ECO:0000256" key="7">
    <source>
        <dbReference type="ARBA" id="ARBA00023136"/>
    </source>
</evidence>
<name>W7CQM3_9LIST</name>
<organism evidence="11 12">
    <name type="scientific">Brochothrix campestris FSL F6-1037</name>
    <dbReference type="NCBI Taxonomy" id="1265861"/>
    <lineage>
        <taxon>Bacteria</taxon>
        <taxon>Bacillati</taxon>
        <taxon>Bacillota</taxon>
        <taxon>Bacilli</taxon>
        <taxon>Bacillales</taxon>
        <taxon>Listeriaceae</taxon>
        <taxon>Brochothrix</taxon>
    </lineage>
</organism>
<keyword evidence="5 9" id="KW-0812">Transmembrane</keyword>
<accession>W7CQM3</accession>
<comment type="subcellular location">
    <subcellularLocation>
        <location evidence="1">Cell membrane</location>
        <topology evidence="1">Multi-pass membrane protein</topology>
    </subcellularLocation>
</comment>
<proteinExistence type="predicted"/>
<feature type="domain" description="PTS EIIC type-3" evidence="10">
    <location>
        <begin position="8"/>
        <end position="396"/>
    </location>
</feature>
<dbReference type="GO" id="GO:1902815">
    <property type="term" value="P:N,N'-diacetylchitobiose import"/>
    <property type="evidence" value="ECO:0007669"/>
    <property type="project" value="TreeGrafter"/>
</dbReference>
<dbReference type="STRING" id="1265861.BCAMP_09165"/>
<evidence type="ECO:0000256" key="6">
    <source>
        <dbReference type="ARBA" id="ARBA00022989"/>
    </source>
</evidence>
<evidence type="ECO:0000256" key="8">
    <source>
        <dbReference type="PIRNR" id="PIRNR006351"/>
    </source>
</evidence>
<evidence type="ECO:0000256" key="1">
    <source>
        <dbReference type="ARBA" id="ARBA00004651"/>
    </source>
</evidence>
<dbReference type="PANTHER" id="PTHR33989">
    <property type="match status" value="1"/>
</dbReference>
<feature type="transmembrane region" description="Helical" evidence="9">
    <location>
        <begin position="267"/>
        <end position="290"/>
    </location>
</feature>